<dbReference type="PANTHER" id="PTHR45784:SF3">
    <property type="entry name" value="C-TYPE LECTIN DOMAIN FAMILY 4 MEMBER K-LIKE-RELATED"/>
    <property type="match status" value="1"/>
</dbReference>
<keyword evidence="5" id="KW-1185">Reference proteome</keyword>
<keyword evidence="2" id="KW-0812">Transmembrane</keyword>
<dbReference type="GeneTree" id="ENSGT00940000163911"/>
<dbReference type="AlphaFoldDB" id="A0A3Q2ZG79"/>
<keyword evidence="1" id="KW-1015">Disulfide bond</keyword>
<dbReference type="InterPro" id="IPR018378">
    <property type="entry name" value="C-type_lectin_CS"/>
</dbReference>
<dbReference type="InterPro" id="IPR016187">
    <property type="entry name" value="CTDL_fold"/>
</dbReference>
<dbReference type="SMART" id="SM00034">
    <property type="entry name" value="CLECT"/>
    <property type="match status" value="1"/>
</dbReference>
<dbReference type="InterPro" id="IPR001304">
    <property type="entry name" value="C-type_lectin-like"/>
</dbReference>
<reference evidence="4" key="1">
    <citation type="submission" date="2025-08" db="UniProtKB">
        <authorList>
            <consortium name="Ensembl"/>
        </authorList>
    </citation>
    <scope>IDENTIFICATION</scope>
</reference>
<dbReference type="Proteomes" id="UP000264800">
    <property type="component" value="Unplaced"/>
</dbReference>
<dbReference type="Pfam" id="PF00059">
    <property type="entry name" value="Lectin_C"/>
    <property type="match status" value="1"/>
</dbReference>
<dbReference type="PROSITE" id="PS00615">
    <property type="entry name" value="C_TYPE_LECTIN_1"/>
    <property type="match status" value="1"/>
</dbReference>
<reference evidence="4" key="2">
    <citation type="submission" date="2025-09" db="UniProtKB">
        <authorList>
            <consortium name="Ensembl"/>
        </authorList>
    </citation>
    <scope>IDENTIFICATION</scope>
</reference>
<sequence>MFSMSFFFFSLVITAFFLSGLYVLSTNMVREYHYVNSPKTWAGAQTFCREVYTDLATVESKEENIRLLLETQEPGKLAWIGLYDDTKSWMWTMGDGKFDRENSFFRWERNEPNNIGGKQSCVVMNWVDKWWDVHCDTELEFICEKLIPSRRRFKLRLQSEMDLNDPVIQQQILEQVP</sequence>
<dbReference type="PROSITE" id="PS50041">
    <property type="entry name" value="C_TYPE_LECTIN_2"/>
    <property type="match status" value="1"/>
</dbReference>
<protein>
    <recommendedName>
        <fullName evidence="3">C-type lectin domain-containing protein</fullName>
    </recommendedName>
</protein>
<organism evidence="4 5">
    <name type="scientific">Kryptolebias marmoratus</name>
    <name type="common">Mangrove killifish</name>
    <name type="synonym">Rivulus marmoratus</name>
    <dbReference type="NCBI Taxonomy" id="37003"/>
    <lineage>
        <taxon>Eukaryota</taxon>
        <taxon>Metazoa</taxon>
        <taxon>Chordata</taxon>
        <taxon>Craniata</taxon>
        <taxon>Vertebrata</taxon>
        <taxon>Euteleostomi</taxon>
        <taxon>Actinopterygii</taxon>
        <taxon>Neopterygii</taxon>
        <taxon>Teleostei</taxon>
        <taxon>Neoteleostei</taxon>
        <taxon>Acanthomorphata</taxon>
        <taxon>Ovalentaria</taxon>
        <taxon>Atherinomorphae</taxon>
        <taxon>Cyprinodontiformes</taxon>
        <taxon>Rivulidae</taxon>
        <taxon>Kryptolebias</taxon>
    </lineage>
</organism>
<dbReference type="Ensembl" id="ENSKMAT00000001703.1">
    <property type="protein sequence ID" value="ENSKMAP00000001660.1"/>
    <property type="gene ID" value="ENSKMAG00000001312.1"/>
</dbReference>
<keyword evidence="2" id="KW-0472">Membrane</keyword>
<dbReference type="InterPro" id="IPR016186">
    <property type="entry name" value="C-type_lectin-like/link_sf"/>
</dbReference>
<dbReference type="PANTHER" id="PTHR45784">
    <property type="entry name" value="C-TYPE LECTIN DOMAIN FAMILY 20 MEMBER A-RELATED"/>
    <property type="match status" value="1"/>
</dbReference>
<evidence type="ECO:0000256" key="2">
    <source>
        <dbReference type="SAM" id="Phobius"/>
    </source>
</evidence>
<accession>A0A3Q2ZG79</accession>
<feature type="transmembrane region" description="Helical" evidence="2">
    <location>
        <begin position="6"/>
        <end position="24"/>
    </location>
</feature>
<evidence type="ECO:0000259" key="3">
    <source>
        <dbReference type="PROSITE" id="PS50041"/>
    </source>
</evidence>
<name>A0A3Q2ZG79_KRYMA</name>
<dbReference type="Gene3D" id="3.10.100.10">
    <property type="entry name" value="Mannose-Binding Protein A, subunit A"/>
    <property type="match status" value="1"/>
</dbReference>
<dbReference type="SUPFAM" id="SSF56436">
    <property type="entry name" value="C-type lectin-like"/>
    <property type="match status" value="1"/>
</dbReference>
<evidence type="ECO:0000256" key="1">
    <source>
        <dbReference type="ARBA" id="ARBA00023157"/>
    </source>
</evidence>
<keyword evidence="2" id="KW-1133">Transmembrane helix</keyword>
<proteinExistence type="predicted"/>
<evidence type="ECO:0000313" key="5">
    <source>
        <dbReference type="Proteomes" id="UP000264800"/>
    </source>
</evidence>
<feature type="domain" description="C-type lectin" evidence="3">
    <location>
        <begin position="32"/>
        <end position="144"/>
    </location>
</feature>
<dbReference type="CDD" id="cd00037">
    <property type="entry name" value="CLECT"/>
    <property type="match status" value="1"/>
</dbReference>
<dbReference type="OMA" id="HCDTELE"/>
<evidence type="ECO:0000313" key="4">
    <source>
        <dbReference type="Ensembl" id="ENSKMAP00000001660.1"/>
    </source>
</evidence>